<evidence type="ECO:0000256" key="9">
    <source>
        <dbReference type="ARBA" id="ARBA00023136"/>
    </source>
</evidence>
<dbReference type="InterPro" id="IPR049563">
    <property type="entry name" value="TXTP-like"/>
</dbReference>
<evidence type="ECO:0000256" key="3">
    <source>
        <dbReference type="ARBA" id="ARBA00022448"/>
    </source>
</evidence>
<dbReference type="HOGENOM" id="CLU_015166_5_3_1"/>
<evidence type="ECO:0008006" key="14">
    <source>
        <dbReference type="Google" id="ProtNLM"/>
    </source>
</evidence>
<gene>
    <name evidence="12" type="ORF">PV09_01124</name>
</gene>
<evidence type="ECO:0000256" key="5">
    <source>
        <dbReference type="ARBA" id="ARBA00022737"/>
    </source>
</evidence>
<proteinExistence type="inferred from homology"/>
<keyword evidence="13" id="KW-1185">Reference proteome</keyword>
<dbReference type="InParanoid" id="A0A0D2AN85"/>
<evidence type="ECO:0000313" key="13">
    <source>
        <dbReference type="Proteomes" id="UP000053259"/>
    </source>
</evidence>
<evidence type="ECO:0000256" key="6">
    <source>
        <dbReference type="ARBA" id="ARBA00022792"/>
    </source>
</evidence>
<protein>
    <recommendedName>
        <fullName evidence="14">Mitochondrial thiamine pyrophosphate carrier 1</fullName>
    </recommendedName>
</protein>
<dbReference type="GO" id="GO:0071913">
    <property type="term" value="F:citrate secondary active transmembrane transporter activity"/>
    <property type="evidence" value="ECO:0007669"/>
    <property type="project" value="TreeGrafter"/>
</dbReference>
<feature type="repeat" description="Solcar" evidence="10">
    <location>
        <begin position="94"/>
        <end position="180"/>
    </location>
</feature>
<keyword evidence="6" id="KW-0999">Mitochondrion inner membrane</keyword>
<dbReference type="GO" id="GO:0006843">
    <property type="term" value="P:mitochondrial citrate transmembrane transport"/>
    <property type="evidence" value="ECO:0007669"/>
    <property type="project" value="TreeGrafter"/>
</dbReference>
<keyword evidence="9 10" id="KW-0472">Membrane</keyword>
<evidence type="ECO:0000256" key="2">
    <source>
        <dbReference type="ARBA" id="ARBA00006375"/>
    </source>
</evidence>
<sequence length="196" mass="21463">MATIVAGIAAGVAESFAVLTPGETIKTRMIDDRAGASMYRSTHHAVQEIMRREGIQGFYYGVWPVAMKQSANAMIRFTSYGALKDYLGPRLSSYGMPASIVCGSLAGAITVYYTMPFDSVKTQLQSIEGRMMYTGSWDCVRKMVSRGGVRSLWKGTTPRLVRLSVSGAISFSVYERIVAFMQNFTLGSPIAYESKS</sequence>
<evidence type="ECO:0000256" key="8">
    <source>
        <dbReference type="ARBA" id="ARBA00023128"/>
    </source>
</evidence>
<dbReference type="EMBL" id="KN847531">
    <property type="protein sequence ID" value="KIW08193.1"/>
    <property type="molecule type" value="Genomic_DNA"/>
</dbReference>
<dbReference type="Pfam" id="PF00153">
    <property type="entry name" value="Mito_carr"/>
    <property type="match status" value="2"/>
</dbReference>
<dbReference type="InterPro" id="IPR023395">
    <property type="entry name" value="MCP_dom_sf"/>
</dbReference>
<comment type="similarity">
    <text evidence="2 11">Belongs to the mitochondrial carrier (TC 2.A.29) family.</text>
</comment>
<evidence type="ECO:0000256" key="11">
    <source>
        <dbReference type="RuleBase" id="RU000488"/>
    </source>
</evidence>
<dbReference type="OrthoDB" id="44467at2759"/>
<evidence type="ECO:0000256" key="4">
    <source>
        <dbReference type="ARBA" id="ARBA00022692"/>
    </source>
</evidence>
<keyword evidence="7" id="KW-1133">Transmembrane helix</keyword>
<keyword evidence="4 10" id="KW-0812">Transmembrane</keyword>
<dbReference type="STRING" id="253628.A0A0D2AN85"/>
<evidence type="ECO:0000313" key="12">
    <source>
        <dbReference type="EMBL" id="KIW08193.1"/>
    </source>
</evidence>
<reference evidence="12 13" key="1">
    <citation type="submission" date="2015-01" db="EMBL/GenBank/DDBJ databases">
        <title>The Genome Sequence of Ochroconis gallopava CBS43764.</title>
        <authorList>
            <consortium name="The Broad Institute Genomics Platform"/>
            <person name="Cuomo C."/>
            <person name="de Hoog S."/>
            <person name="Gorbushina A."/>
            <person name="Stielow B."/>
            <person name="Teixiera M."/>
            <person name="Abouelleil A."/>
            <person name="Chapman S.B."/>
            <person name="Priest M."/>
            <person name="Young S.K."/>
            <person name="Wortman J."/>
            <person name="Nusbaum C."/>
            <person name="Birren B."/>
        </authorList>
    </citation>
    <scope>NUCLEOTIDE SEQUENCE [LARGE SCALE GENOMIC DNA]</scope>
    <source>
        <strain evidence="12 13">CBS 43764</strain>
    </source>
</reference>
<dbReference type="Gene3D" id="1.50.40.10">
    <property type="entry name" value="Mitochondrial carrier domain"/>
    <property type="match status" value="1"/>
</dbReference>
<name>A0A0D2AN85_9PEZI</name>
<keyword evidence="3 11" id="KW-0813">Transport</keyword>
<dbReference type="PANTHER" id="PTHR45788:SF4">
    <property type="entry name" value="TRICARBOXYLATE TRANSPORT PROTEIN, MITOCHONDRIAL"/>
    <property type="match status" value="1"/>
</dbReference>
<dbReference type="Proteomes" id="UP000053259">
    <property type="component" value="Unassembled WGS sequence"/>
</dbReference>
<dbReference type="PANTHER" id="PTHR45788">
    <property type="entry name" value="SUCCINATE/FUMARATE MITOCHONDRIAL TRANSPORTER-RELATED"/>
    <property type="match status" value="1"/>
</dbReference>
<dbReference type="PROSITE" id="PS50920">
    <property type="entry name" value="SOLCAR"/>
    <property type="match status" value="2"/>
</dbReference>
<evidence type="ECO:0000256" key="10">
    <source>
        <dbReference type="PROSITE-ProRule" id="PRU00282"/>
    </source>
</evidence>
<dbReference type="SUPFAM" id="SSF103506">
    <property type="entry name" value="Mitochondrial carrier"/>
    <property type="match status" value="1"/>
</dbReference>
<dbReference type="RefSeq" id="XP_016218062.1">
    <property type="nucleotide sequence ID" value="XM_016353967.1"/>
</dbReference>
<dbReference type="VEuPathDB" id="FungiDB:PV09_01124"/>
<organism evidence="12 13">
    <name type="scientific">Verruconis gallopava</name>
    <dbReference type="NCBI Taxonomy" id="253628"/>
    <lineage>
        <taxon>Eukaryota</taxon>
        <taxon>Fungi</taxon>
        <taxon>Dikarya</taxon>
        <taxon>Ascomycota</taxon>
        <taxon>Pezizomycotina</taxon>
        <taxon>Dothideomycetes</taxon>
        <taxon>Pleosporomycetidae</taxon>
        <taxon>Venturiales</taxon>
        <taxon>Sympoventuriaceae</taxon>
        <taxon>Verruconis</taxon>
    </lineage>
</organism>
<dbReference type="GO" id="GO:0031966">
    <property type="term" value="C:mitochondrial membrane"/>
    <property type="evidence" value="ECO:0007669"/>
    <property type="project" value="UniProtKB-SubCell"/>
</dbReference>
<evidence type="ECO:0000256" key="7">
    <source>
        <dbReference type="ARBA" id="ARBA00022989"/>
    </source>
</evidence>
<dbReference type="GeneID" id="27309097"/>
<feature type="repeat" description="Solcar" evidence="10">
    <location>
        <begin position="1"/>
        <end position="86"/>
    </location>
</feature>
<accession>A0A0D2AN85</accession>
<keyword evidence="8" id="KW-0496">Mitochondrion</keyword>
<dbReference type="InterPro" id="IPR018108">
    <property type="entry name" value="MCP_transmembrane"/>
</dbReference>
<keyword evidence="5" id="KW-0677">Repeat</keyword>
<evidence type="ECO:0000256" key="1">
    <source>
        <dbReference type="ARBA" id="ARBA00004225"/>
    </source>
</evidence>
<dbReference type="AlphaFoldDB" id="A0A0D2AN85"/>
<comment type="subcellular location">
    <subcellularLocation>
        <location evidence="1">Mitochondrion membrane</location>
        <topology evidence="1">Multi-pass membrane protein</topology>
    </subcellularLocation>
</comment>